<gene>
    <name evidence="2" type="ORF">PEVE_00005598</name>
</gene>
<organism evidence="2 3">
    <name type="scientific">Porites evermanni</name>
    <dbReference type="NCBI Taxonomy" id="104178"/>
    <lineage>
        <taxon>Eukaryota</taxon>
        <taxon>Metazoa</taxon>
        <taxon>Cnidaria</taxon>
        <taxon>Anthozoa</taxon>
        <taxon>Hexacorallia</taxon>
        <taxon>Scleractinia</taxon>
        <taxon>Fungiina</taxon>
        <taxon>Poritidae</taxon>
        <taxon>Porites</taxon>
    </lineage>
</organism>
<comment type="caution">
    <text evidence="2">The sequence shown here is derived from an EMBL/GenBank/DDBJ whole genome shotgun (WGS) entry which is preliminary data.</text>
</comment>
<reference evidence="2 3" key="1">
    <citation type="submission" date="2022-05" db="EMBL/GenBank/DDBJ databases">
        <authorList>
            <consortium name="Genoscope - CEA"/>
            <person name="William W."/>
        </authorList>
    </citation>
    <scope>NUCLEOTIDE SEQUENCE [LARGE SCALE GENOMIC DNA]</scope>
</reference>
<protein>
    <recommendedName>
        <fullName evidence="1">DUF6589 domain-containing protein</fullName>
    </recommendedName>
</protein>
<evidence type="ECO:0000313" key="2">
    <source>
        <dbReference type="EMBL" id="CAH3166211.1"/>
    </source>
</evidence>
<keyword evidence="3" id="KW-1185">Reference proteome</keyword>
<evidence type="ECO:0000259" key="1">
    <source>
        <dbReference type="Pfam" id="PF20231"/>
    </source>
</evidence>
<dbReference type="Pfam" id="PF20231">
    <property type="entry name" value="DUF6589"/>
    <property type="match status" value="1"/>
</dbReference>
<dbReference type="EMBL" id="CALNXI010001357">
    <property type="protein sequence ID" value="CAH3166211.1"/>
    <property type="molecule type" value="Genomic_DNA"/>
</dbReference>
<dbReference type="InterPro" id="IPR046496">
    <property type="entry name" value="DUF6589"/>
</dbReference>
<feature type="domain" description="DUF6589" evidence="1">
    <location>
        <begin position="153"/>
        <end position="283"/>
    </location>
</feature>
<sequence>MATINVADIGLIFHSVLSNSHGDDVELQGADVEDGASLKVREVKERVRLKIGNNFDKQVFDSLVDEIVKTNMPLCLKALKELEEKVLLQHPPTFQITGDNLDLMVKVKHMSVSNQNNSIHWVNLNAVKNRVLANHLSNDNPVKSVLELEKVEFLPSPEDNEAYLQNITALATRVVVRNIPAFSQFKDIVVKHILHEYSDVMKEKSDQLPLELLFKNENVNEEIIDILQELHDKYLPVDKQTVEAEEVVSILEHLFIGGQLTDERANNCKAARSDGDTEFERLEGFISKV</sequence>
<name>A0ABN8QKC0_9CNID</name>
<evidence type="ECO:0000313" key="3">
    <source>
        <dbReference type="Proteomes" id="UP001159427"/>
    </source>
</evidence>
<proteinExistence type="predicted"/>
<dbReference type="Proteomes" id="UP001159427">
    <property type="component" value="Unassembled WGS sequence"/>
</dbReference>
<accession>A0ABN8QKC0</accession>